<dbReference type="Proteomes" id="UP000012073">
    <property type="component" value="Unassembled WGS sequence"/>
</dbReference>
<dbReference type="SUPFAM" id="SSF56112">
    <property type="entry name" value="Protein kinase-like (PK-like)"/>
    <property type="match status" value="1"/>
</dbReference>
<name>R7QAQ1_CHOCR</name>
<dbReference type="Gramene" id="CDF35149">
    <property type="protein sequence ID" value="CDF35149"/>
    <property type="gene ID" value="CHC_T00003576001"/>
</dbReference>
<dbReference type="EMBL" id="HG001719">
    <property type="protein sequence ID" value="CDF35149.1"/>
    <property type="molecule type" value="Genomic_DNA"/>
</dbReference>
<proteinExistence type="predicted"/>
<dbReference type="OrthoDB" id="11211at2759"/>
<dbReference type="GeneID" id="17322692"/>
<dbReference type="Gene3D" id="3.90.1200.10">
    <property type="match status" value="1"/>
</dbReference>
<reference evidence="3" key="1">
    <citation type="journal article" date="2013" name="Proc. Natl. Acad. Sci. U.S.A.">
        <title>Genome structure and metabolic features in the red seaweed Chondrus crispus shed light on evolution of the Archaeplastida.</title>
        <authorList>
            <person name="Collen J."/>
            <person name="Porcel B."/>
            <person name="Carre W."/>
            <person name="Ball S.G."/>
            <person name="Chaparro C."/>
            <person name="Tonon T."/>
            <person name="Barbeyron T."/>
            <person name="Michel G."/>
            <person name="Noel B."/>
            <person name="Valentin K."/>
            <person name="Elias M."/>
            <person name="Artiguenave F."/>
            <person name="Arun A."/>
            <person name="Aury J.M."/>
            <person name="Barbosa-Neto J.F."/>
            <person name="Bothwell J.H."/>
            <person name="Bouget F.Y."/>
            <person name="Brillet L."/>
            <person name="Cabello-Hurtado F."/>
            <person name="Capella-Gutierrez S."/>
            <person name="Charrier B."/>
            <person name="Cladiere L."/>
            <person name="Cock J.M."/>
            <person name="Coelho S.M."/>
            <person name="Colleoni C."/>
            <person name="Czjzek M."/>
            <person name="Da Silva C."/>
            <person name="Delage L."/>
            <person name="Denoeud F."/>
            <person name="Deschamps P."/>
            <person name="Dittami S.M."/>
            <person name="Gabaldon T."/>
            <person name="Gachon C.M."/>
            <person name="Groisillier A."/>
            <person name="Herve C."/>
            <person name="Jabbari K."/>
            <person name="Katinka M."/>
            <person name="Kloareg B."/>
            <person name="Kowalczyk N."/>
            <person name="Labadie K."/>
            <person name="Leblanc C."/>
            <person name="Lopez P.J."/>
            <person name="McLachlan D.H."/>
            <person name="Meslet-Cladiere L."/>
            <person name="Moustafa A."/>
            <person name="Nehr Z."/>
            <person name="Nyvall Collen P."/>
            <person name="Panaud O."/>
            <person name="Partensky F."/>
            <person name="Poulain J."/>
            <person name="Rensing S.A."/>
            <person name="Rousvoal S."/>
            <person name="Samson G."/>
            <person name="Symeonidi A."/>
            <person name="Weissenbach J."/>
            <person name="Zambounis A."/>
            <person name="Wincker P."/>
            <person name="Boyen C."/>
        </authorList>
    </citation>
    <scope>NUCLEOTIDE SEQUENCE [LARGE SCALE GENOMIC DNA]</scope>
    <source>
        <strain evidence="3">cv. Stackhouse</strain>
    </source>
</reference>
<dbReference type="InterPro" id="IPR002575">
    <property type="entry name" value="Aminoglycoside_PTrfase"/>
</dbReference>
<accession>R7QAQ1</accession>
<dbReference type="RefSeq" id="XP_005714968.1">
    <property type="nucleotide sequence ID" value="XM_005714911.1"/>
</dbReference>
<gene>
    <name evidence="2" type="ORF">CHC_T00003576001</name>
</gene>
<dbReference type="KEGG" id="ccp:CHC_T00003576001"/>
<evidence type="ECO:0000259" key="1">
    <source>
        <dbReference type="Pfam" id="PF01636"/>
    </source>
</evidence>
<organism evidence="2 3">
    <name type="scientific">Chondrus crispus</name>
    <name type="common">Carrageen Irish moss</name>
    <name type="synonym">Polymorpha crispa</name>
    <dbReference type="NCBI Taxonomy" id="2769"/>
    <lineage>
        <taxon>Eukaryota</taxon>
        <taxon>Rhodophyta</taxon>
        <taxon>Florideophyceae</taxon>
        <taxon>Rhodymeniophycidae</taxon>
        <taxon>Gigartinales</taxon>
        <taxon>Gigartinaceae</taxon>
        <taxon>Chondrus</taxon>
    </lineage>
</organism>
<keyword evidence="3" id="KW-1185">Reference proteome</keyword>
<dbReference type="Pfam" id="PF01636">
    <property type="entry name" value="APH"/>
    <property type="match status" value="1"/>
</dbReference>
<dbReference type="PhylomeDB" id="R7QAQ1"/>
<evidence type="ECO:0000313" key="2">
    <source>
        <dbReference type="EMBL" id="CDF35149.1"/>
    </source>
</evidence>
<feature type="domain" description="Aminoglycoside phosphotransferase" evidence="1">
    <location>
        <begin position="303"/>
        <end position="369"/>
    </location>
</feature>
<evidence type="ECO:0000313" key="3">
    <source>
        <dbReference type="Proteomes" id="UP000012073"/>
    </source>
</evidence>
<sequence length="451" mass="52138">MRVEGGEWDLPYFIREDSCHSDVRSITSSVQEIFGIDESVQGFVVMAELLGDFCAYFPETVEKERRIRPSKMLLLENLQEIPELPCGWEWQDVEFLRAHDSSFSRDTDSDVDVCGPKIVKRITKFLEKDLTSMTTLWQPRFRYGWHEKALTWMKAVIASDGGEVGGEFRQYRFDPACTILTVETNIGKYYLKGTDPGSGEMDMTACASKVMPDRTLDVVSVSNELQSVISRELNVLKDCDESITKKECLRFLGRLQLDSLHHLEKLKAGGFQVLGPRELCNAVDSWTVDEDLIEGNTYLMELYAELAPELKAEIERLQEYNIPLTLTHGDFASRNLGMKRGRDGSQQLVVFDWQFAAISHPFFDLQEIHEEQDISEEERRCYLEMWREYEPVERCEELYEIAHRLGWLLKLHGIARANNTERPALHSEWSEAFGEAVMRMHPHIQDKILFK</sequence>
<dbReference type="InterPro" id="IPR011009">
    <property type="entry name" value="Kinase-like_dom_sf"/>
</dbReference>
<dbReference type="AlphaFoldDB" id="R7QAQ1"/>
<protein>
    <recommendedName>
        <fullName evidence="1">Aminoglycoside phosphotransferase domain-containing protein</fullName>
    </recommendedName>
</protein>